<feature type="compositionally biased region" description="Low complexity" evidence="1">
    <location>
        <begin position="188"/>
        <end position="227"/>
    </location>
</feature>
<sequence length="258" mass="26749">MRRIAPIATAGALVCACLVAAGCGTTTTGARREGPAPVATVKKTPAATPAIAANPAALAGMLRRDTSVSADVREDLTPCVGDDYPMDATPGWLTSGDGPDLVVNVTTCGDGLGVAAYVYRMINGKYQNVFTDERPPVYGAADGGRLQIIHEVYKTDDPVSYPTGQEQITYAWEGNRFKEVARSFSDFTSKTPSASPEPTSTEPLPQPSSTPLDPDLPSDTPTPRTLPHYSPSPRPDPTPTGSGTPSGTGSGTPSGAAR</sequence>
<feature type="region of interest" description="Disordered" evidence="1">
    <location>
        <begin position="186"/>
        <end position="258"/>
    </location>
</feature>
<protein>
    <recommendedName>
        <fullName evidence="5">Lipoprotein CseA</fullName>
    </recommendedName>
</protein>
<dbReference type="PROSITE" id="PS51257">
    <property type="entry name" value="PROKAR_LIPOPROTEIN"/>
    <property type="match status" value="1"/>
</dbReference>
<accession>A0ABS2TZS5</accession>
<dbReference type="RefSeq" id="WP_205360700.1">
    <property type="nucleotide sequence ID" value="NZ_JADKYB010000018.1"/>
</dbReference>
<comment type="caution">
    <text evidence="3">The sequence shown here is derived from an EMBL/GenBank/DDBJ whole genome shotgun (WGS) entry which is preliminary data.</text>
</comment>
<evidence type="ECO:0000313" key="3">
    <source>
        <dbReference type="EMBL" id="MBM9508572.1"/>
    </source>
</evidence>
<name>A0ABS2TZS5_9ACTN</name>
<evidence type="ECO:0000256" key="1">
    <source>
        <dbReference type="SAM" id="MobiDB-lite"/>
    </source>
</evidence>
<keyword evidence="2" id="KW-0732">Signal</keyword>
<keyword evidence="4" id="KW-1185">Reference proteome</keyword>
<gene>
    <name evidence="3" type="ORF">ITX44_29275</name>
</gene>
<reference evidence="3 4" key="1">
    <citation type="submission" date="2021-01" db="EMBL/GenBank/DDBJ databases">
        <title>Streptomyces acididurans sp. nov., isolated from a peat swamp forest soil.</title>
        <authorList>
            <person name="Chantavorakit T."/>
            <person name="Duangmal K."/>
        </authorList>
    </citation>
    <scope>NUCLEOTIDE SEQUENCE [LARGE SCALE GENOMIC DNA]</scope>
    <source>
        <strain evidence="3 4">KK5PA1</strain>
    </source>
</reference>
<proteinExistence type="predicted"/>
<evidence type="ECO:0008006" key="5">
    <source>
        <dbReference type="Google" id="ProtNLM"/>
    </source>
</evidence>
<feature type="chain" id="PRO_5045756198" description="Lipoprotein CseA" evidence="2">
    <location>
        <begin position="22"/>
        <end position="258"/>
    </location>
</feature>
<organism evidence="3 4">
    <name type="scientific">Actinacidiphila acididurans</name>
    <dbReference type="NCBI Taxonomy" id="2784346"/>
    <lineage>
        <taxon>Bacteria</taxon>
        <taxon>Bacillati</taxon>
        <taxon>Actinomycetota</taxon>
        <taxon>Actinomycetes</taxon>
        <taxon>Kitasatosporales</taxon>
        <taxon>Streptomycetaceae</taxon>
        <taxon>Actinacidiphila</taxon>
    </lineage>
</organism>
<evidence type="ECO:0000313" key="4">
    <source>
        <dbReference type="Proteomes" id="UP000749040"/>
    </source>
</evidence>
<evidence type="ECO:0000256" key="2">
    <source>
        <dbReference type="SAM" id="SignalP"/>
    </source>
</evidence>
<feature type="signal peptide" evidence="2">
    <location>
        <begin position="1"/>
        <end position="21"/>
    </location>
</feature>
<dbReference type="EMBL" id="JADKYB010000018">
    <property type="protein sequence ID" value="MBM9508572.1"/>
    <property type="molecule type" value="Genomic_DNA"/>
</dbReference>
<dbReference type="Proteomes" id="UP000749040">
    <property type="component" value="Unassembled WGS sequence"/>
</dbReference>